<dbReference type="Pfam" id="PF03083">
    <property type="entry name" value="MtN3_slv"/>
    <property type="match status" value="2"/>
</dbReference>
<feature type="transmembrane region" description="Helical" evidence="10">
    <location>
        <begin position="121"/>
        <end position="138"/>
    </location>
</feature>
<comment type="subcellular location">
    <subcellularLocation>
        <location evidence="1">Cell membrane</location>
        <topology evidence="1">Multi-pass membrane protein</topology>
    </subcellularLocation>
</comment>
<organism evidence="11 12">
    <name type="scientific">Blepharisma stoltei</name>
    <dbReference type="NCBI Taxonomy" id="1481888"/>
    <lineage>
        <taxon>Eukaryota</taxon>
        <taxon>Sar</taxon>
        <taxon>Alveolata</taxon>
        <taxon>Ciliophora</taxon>
        <taxon>Postciliodesmatophora</taxon>
        <taxon>Heterotrichea</taxon>
        <taxon>Heterotrichida</taxon>
        <taxon>Blepharismidae</taxon>
        <taxon>Blepharisma</taxon>
    </lineage>
</organism>
<keyword evidence="12" id="KW-1185">Reference proteome</keyword>
<feature type="transmembrane region" description="Helical" evidence="10">
    <location>
        <begin position="40"/>
        <end position="61"/>
    </location>
</feature>
<sequence length="225" mass="25652">MSKDLEFFFNTIGSLISLAFYLLMIPPLQSSKKTRKFDEISYLNLILSHICAICWFCIGVISNDYEISIPNLIFAWLSSNYIYEFYKIGLGRTEFLKTYTIVTVLSAISMLLILPQGITEFAGIIVYILFCAAPLEQLRPTFETRNPRFIDIYSTFAALLCCLSYFMYSIIAGNIVVLIPNLAGIIFALIQIIVYFWAKRMIPSSFISPLLKIDTFLSIKSSKNI</sequence>
<dbReference type="AlphaFoldDB" id="A0AAU9JU52"/>
<keyword evidence="8 10" id="KW-1133">Transmembrane helix</keyword>
<dbReference type="Proteomes" id="UP001162131">
    <property type="component" value="Unassembled WGS sequence"/>
</dbReference>
<dbReference type="PANTHER" id="PTHR10791">
    <property type="entry name" value="RAG1-ACTIVATING PROTEIN 1"/>
    <property type="match status" value="1"/>
</dbReference>
<keyword evidence="7" id="KW-0677">Repeat</keyword>
<evidence type="ECO:0008006" key="13">
    <source>
        <dbReference type="Google" id="ProtNLM"/>
    </source>
</evidence>
<evidence type="ECO:0000256" key="9">
    <source>
        <dbReference type="ARBA" id="ARBA00023136"/>
    </source>
</evidence>
<evidence type="ECO:0000313" key="12">
    <source>
        <dbReference type="Proteomes" id="UP001162131"/>
    </source>
</evidence>
<evidence type="ECO:0000256" key="3">
    <source>
        <dbReference type="ARBA" id="ARBA00022448"/>
    </source>
</evidence>
<keyword evidence="5" id="KW-0762">Sugar transport</keyword>
<keyword evidence="4" id="KW-1003">Cell membrane</keyword>
<accession>A0AAU9JU52</accession>
<dbReference type="InterPro" id="IPR004316">
    <property type="entry name" value="SWEET_rpt"/>
</dbReference>
<evidence type="ECO:0000256" key="2">
    <source>
        <dbReference type="ARBA" id="ARBA00007809"/>
    </source>
</evidence>
<evidence type="ECO:0000256" key="7">
    <source>
        <dbReference type="ARBA" id="ARBA00022737"/>
    </source>
</evidence>
<gene>
    <name evidence="11" type="ORF">BSTOLATCC_MIC47914</name>
</gene>
<evidence type="ECO:0000256" key="4">
    <source>
        <dbReference type="ARBA" id="ARBA00022475"/>
    </source>
</evidence>
<dbReference type="PANTHER" id="PTHR10791:SF30">
    <property type="entry name" value="SUGAR TRANSPORTER SWEET1"/>
    <property type="match status" value="1"/>
</dbReference>
<dbReference type="GO" id="GO:0051119">
    <property type="term" value="F:sugar transmembrane transporter activity"/>
    <property type="evidence" value="ECO:0007669"/>
    <property type="project" value="InterPro"/>
</dbReference>
<feature type="transmembrane region" description="Helical" evidence="10">
    <location>
        <begin position="177"/>
        <end position="198"/>
    </location>
</feature>
<evidence type="ECO:0000256" key="6">
    <source>
        <dbReference type="ARBA" id="ARBA00022692"/>
    </source>
</evidence>
<keyword evidence="3" id="KW-0813">Transport</keyword>
<evidence type="ECO:0000256" key="8">
    <source>
        <dbReference type="ARBA" id="ARBA00022989"/>
    </source>
</evidence>
<keyword evidence="9 10" id="KW-0472">Membrane</keyword>
<dbReference type="GO" id="GO:0005886">
    <property type="term" value="C:plasma membrane"/>
    <property type="evidence" value="ECO:0007669"/>
    <property type="project" value="UniProtKB-SubCell"/>
</dbReference>
<dbReference type="Gene3D" id="1.20.1280.290">
    <property type="match status" value="2"/>
</dbReference>
<feature type="transmembrane region" description="Helical" evidence="10">
    <location>
        <begin position="95"/>
        <end position="115"/>
    </location>
</feature>
<evidence type="ECO:0000256" key="5">
    <source>
        <dbReference type="ARBA" id="ARBA00022597"/>
    </source>
</evidence>
<comment type="similarity">
    <text evidence="2">Belongs to the SWEET sugar transporter family.</text>
</comment>
<evidence type="ECO:0000313" key="11">
    <source>
        <dbReference type="EMBL" id="CAG9329080.1"/>
    </source>
</evidence>
<name>A0AAU9JU52_9CILI</name>
<feature type="transmembrane region" description="Helical" evidence="10">
    <location>
        <begin position="7"/>
        <end position="28"/>
    </location>
</feature>
<dbReference type="EMBL" id="CAJZBQ010000047">
    <property type="protein sequence ID" value="CAG9329080.1"/>
    <property type="molecule type" value="Genomic_DNA"/>
</dbReference>
<reference evidence="11" key="1">
    <citation type="submission" date="2021-09" db="EMBL/GenBank/DDBJ databases">
        <authorList>
            <consortium name="AG Swart"/>
            <person name="Singh M."/>
            <person name="Singh A."/>
            <person name="Seah K."/>
            <person name="Emmerich C."/>
        </authorList>
    </citation>
    <scope>NUCLEOTIDE SEQUENCE</scope>
    <source>
        <strain evidence="11">ATCC30299</strain>
    </source>
</reference>
<proteinExistence type="inferred from homology"/>
<comment type="caution">
    <text evidence="11">The sequence shown here is derived from an EMBL/GenBank/DDBJ whole genome shotgun (WGS) entry which is preliminary data.</text>
</comment>
<protein>
    <recommendedName>
        <fullName evidence="13">Sugar transporter SWEET</fullName>
    </recommendedName>
</protein>
<dbReference type="InterPro" id="IPR047664">
    <property type="entry name" value="SWEET"/>
</dbReference>
<keyword evidence="6 10" id="KW-0812">Transmembrane</keyword>
<feature type="transmembrane region" description="Helical" evidence="10">
    <location>
        <begin position="150"/>
        <end position="171"/>
    </location>
</feature>
<evidence type="ECO:0000256" key="10">
    <source>
        <dbReference type="SAM" id="Phobius"/>
    </source>
</evidence>
<evidence type="ECO:0000256" key="1">
    <source>
        <dbReference type="ARBA" id="ARBA00004651"/>
    </source>
</evidence>